<sequence>MHQFHPLTAVSVGGFALSLYRKFYLTYCGRYRYLGLIAQYLAVDCRYLVLAMCLAIPQIEWCFYRCQHDYLL</sequence>
<accession>A0ABU6EE12</accession>
<reference evidence="1 2" key="1">
    <citation type="submission" date="2022-05" db="EMBL/GenBank/DDBJ databases">
        <title>Whole genome sequences of Escherichia coli of fish isolates collected from Assam, India.</title>
        <authorList>
            <person name="Sudha S."/>
            <person name="Muneeb K.H."/>
            <person name="Rakshit O."/>
            <person name="Mendem S.K."/>
            <person name="Raisen C."/>
            <person name="Holmes M.A."/>
            <person name="Shome B.R."/>
            <person name="Sivaraman G.K."/>
        </authorList>
    </citation>
    <scope>NUCLEOTIDE SEQUENCE [LARGE SCALE GENOMIC DNA]</scope>
    <source>
        <strain evidence="1 2">278</strain>
    </source>
</reference>
<comment type="caution">
    <text evidence="1">The sequence shown here is derived from an EMBL/GenBank/DDBJ whole genome shotgun (WGS) entry which is preliminary data.</text>
</comment>
<dbReference type="Proteomes" id="UP001332939">
    <property type="component" value="Unassembled WGS sequence"/>
</dbReference>
<protein>
    <submittedName>
        <fullName evidence="1">Uncharacterized protein</fullName>
    </submittedName>
</protein>
<evidence type="ECO:0000313" key="2">
    <source>
        <dbReference type="Proteomes" id="UP001332939"/>
    </source>
</evidence>
<keyword evidence="2" id="KW-1185">Reference proteome</keyword>
<gene>
    <name evidence="1" type="ORF">NA736_06710</name>
</gene>
<organism evidence="1 2">
    <name type="scientific">Proteus cibi</name>
    <dbReference type="NCBI Taxonomy" id="2050966"/>
    <lineage>
        <taxon>Bacteria</taxon>
        <taxon>Pseudomonadati</taxon>
        <taxon>Pseudomonadota</taxon>
        <taxon>Gammaproteobacteria</taxon>
        <taxon>Enterobacterales</taxon>
        <taxon>Morganellaceae</taxon>
        <taxon>Proteus</taxon>
    </lineage>
</organism>
<dbReference type="RefSeq" id="WP_325931401.1">
    <property type="nucleotide sequence ID" value="NZ_JAMZOO010000001.1"/>
</dbReference>
<name>A0ABU6EE12_9GAMM</name>
<evidence type="ECO:0000313" key="1">
    <source>
        <dbReference type="EMBL" id="MEB6856721.1"/>
    </source>
</evidence>
<dbReference type="EMBL" id="JAMZOO010000001">
    <property type="protein sequence ID" value="MEB6856721.1"/>
    <property type="molecule type" value="Genomic_DNA"/>
</dbReference>
<proteinExistence type="predicted"/>